<dbReference type="HOGENOM" id="CLU_012817_13_0_4"/>
<keyword evidence="2" id="KW-0812">Transmembrane</keyword>
<evidence type="ECO:0000313" key="3">
    <source>
        <dbReference type="EMBL" id="AIY41755.1"/>
    </source>
</evidence>
<dbReference type="EMBL" id="CP009962">
    <property type="protein sequence ID" value="AIY41755.1"/>
    <property type="molecule type" value="Genomic_DNA"/>
</dbReference>
<evidence type="ECO:0000256" key="1">
    <source>
        <dbReference type="ARBA" id="ARBA00007613"/>
    </source>
</evidence>
<comment type="similarity">
    <text evidence="1 2">Belongs to the outer membrane factor (OMF) (TC 1.B.17) family.</text>
</comment>
<comment type="subcellular location">
    <subcellularLocation>
        <location evidence="2">Cell membrane</location>
        <topology evidence="2">Lipid-anchor</topology>
    </subcellularLocation>
</comment>
<dbReference type="Pfam" id="PF02321">
    <property type="entry name" value="OEP"/>
    <property type="match status" value="2"/>
</dbReference>
<dbReference type="KEGG" id="care:LT85_2597"/>
<keyword evidence="2" id="KW-0472">Membrane</keyword>
<dbReference type="Gene3D" id="2.20.200.10">
    <property type="entry name" value="Outer membrane efflux proteins (OEP)"/>
    <property type="match status" value="1"/>
</dbReference>
<dbReference type="PROSITE" id="PS51257">
    <property type="entry name" value="PROKAR_LIPOPROTEIN"/>
    <property type="match status" value="1"/>
</dbReference>
<dbReference type="Gene3D" id="1.20.1600.10">
    <property type="entry name" value="Outer membrane efflux proteins (OEP)"/>
    <property type="match status" value="1"/>
</dbReference>
<sequence length="507" mass="53356">MNKQVFIISGVVSSAKRRGVGGLLAGLAFGLAGCTAGPDFVRPAAPAFSTYDNDQAPAAGSANPSLAVVGAGQTLPAQWWELLQAPALPAVLDQVVAANQTLAAARATLAQAQEGIVQARSTWFPVLSVGASAGRSISGNGGNQYTFRPSSTATNQFSLGPQISYTFDIAGQTARTVEQAKANAEDQHYQLAAAYLTLTSSAVTQAITLATSQKLLATTESLIKNDEKNMELVQKSFQIGTAAQTDVLTAQSQLENDRTQLPALHQQISVARHALAVLVGQAPSQWQTPDFDFDSFKMPQTLPVSLPSELVHQRPDILSAEAILHADSAAIGIAAAQLYPSLTLSLSDSYQSTLINTLFNTVNRSLSAATSGNWTLFQGGSLASQKRAAEDAYDAQLATYRQTVLTAFGQVADALRAIDNDTESLRLAQNAMTISTTSLRLQRASYSAGKSNVLQLITAENAYAQASMNLVRMQGQRLQNCVVLFAALGGGWEGKAGIGLPADKPAL</sequence>
<keyword evidence="4" id="KW-1185">Reference proteome</keyword>
<evidence type="ECO:0000313" key="4">
    <source>
        <dbReference type="Proteomes" id="UP000030302"/>
    </source>
</evidence>
<proteinExistence type="inferred from homology"/>
<dbReference type="InterPro" id="IPR010131">
    <property type="entry name" value="MdtP/NodT-like"/>
</dbReference>
<dbReference type="OrthoDB" id="9770517at2"/>
<dbReference type="Proteomes" id="UP000030302">
    <property type="component" value="Chromosome"/>
</dbReference>
<keyword evidence="2" id="KW-0449">Lipoprotein</keyword>
<dbReference type="AlphaFoldDB" id="A0A0A1FDC3"/>
<dbReference type="GO" id="GO:0015562">
    <property type="term" value="F:efflux transmembrane transporter activity"/>
    <property type="evidence" value="ECO:0007669"/>
    <property type="project" value="InterPro"/>
</dbReference>
<evidence type="ECO:0000256" key="2">
    <source>
        <dbReference type="RuleBase" id="RU362097"/>
    </source>
</evidence>
<dbReference type="PANTHER" id="PTHR30203:SF33">
    <property type="entry name" value="BLR4455 PROTEIN"/>
    <property type="match status" value="1"/>
</dbReference>
<dbReference type="GO" id="GO:0005886">
    <property type="term" value="C:plasma membrane"/>
    <property type="evidence" value="ECO:0007669"/>
    <property type="project" value="UniProtKB-SubCell"/>
</dbReference>
<dbReference type="RefSeq" id="WP_052135135.1">
    <property type="nucleotide sequence ID" value="NZ_CP009962.1"/>
</dbReference>
<dbReference type="NCBIfam" id="TIGR01845">
    <property type="entry name" value="outer_NodT"/>
    <property type="match status" value="1"/>
</dbReference>
<dbReference type="PANTHER" id="PTHR30203">
    <property type="entry name" value="OUTER MEMBRANE CATION EFFLUX PROTEIN"/>
    <property type="match status" value="1"/>
</dbReference>
<name>A0A0A1FDC3_9BURK</name>
<dbReference type="STRING" id="279058.LT85_2597"/>
<dbReference type="InterPro" id="IPR003423">
    <property type="entry name" value="OMP_efflux"/>
</dbReference>
<keyword evidence="2" id="KW-1134">Transmembrane beta strand</keyword>
<gene>
    <name evidence="3" type="ORF">LT85_2597</name>
</gene>
<organism evidence="3 4">
    <name type="scientific">Collimonas arenae</name>
    <dbReference type="NCBI Taxonomy" id="279058"/>
    <lineage>
        <taxon>Bacteria</taxon>
        <taxon>Pseudomonadati</taxon>
        <taxon>Pseudomonadota</taxon>
        <taxon>Betaproteobacteria</taxon>
        <taxon>Burkholderiales</taxon>
        <taxon>Oxalobacteraceae</taxon>
        <taxon>Collimonas</taxon>
    </lineage>
</organism>
<keyword evidence="2" id="KW-0564">Palmitate</keyword>
<reference evidence="4" key="1">
    <citation type="journal article" date="2014" name="Soil Biol. Biochem.">
        <title>Structure and function of bacterial communities in ageing soils: Insights from the Mendocino ecological staircase.</title>
        <authorList>
            <person name="Uroz S."/>
            <person name="Tech J.J."/>
            <person name="Sawaya N.A."/>
            <person name="Frey-Klett P."/>
            <person name="Leveau J.H.J."/>
        </authorList>
    </citation>
    <scope>NUCLEOTIDE SEQUENCE [LARGE SCALE GENOMIC DNA]</scope>
    <source>
        <strain evidence="4">Cal35</strain>
    </source>
</reference>
<protein>
    <submittedName>
        <fullName evidence="3">RND efflux system</fullName>
    </submittedName>
</protein>
<dbReference type="SUPFAM" id="SSF56954">
    <property type="entry name" value="Outer membrane efflux proteins (OEP)"/>
    <property type="match status" value="1"/>
</dbReference>
<accession>A0A0A1FDC3</accession>